<dbReference type="PANTHER" id="PTHR30204">
    <property type="entry name" value="REDOX-CYCLING DRUG-SENSING TRANSCRIPTIONAL ACTIVATOR SOXR"/>
    <property type="match status" value="1"/>
</dbReference>
<dbReference type="SUPFAM" id="SSF46955">
    <property type="entry name" value="Putative DNA-binding domain"/>
    <property type="match status" value="1"/>
</dbReference>
<organism evidence="3">
    <name type="scientific">hydrothermal vent metagenome</name>
    <dbReference type="NCBI Taxonomy" id="652676"/>
    <lineage>
        <taxon>unclassified sequences</taxon>
        <taxon>metagenomes</taxon>
        <taxon>ecological metagenomes</taxon>
    </lineage>
</organism>
<evidence type="ECO:0000256" key="1">
    <source>
        <dbReference type="ARBA" id="ARBA00023125"/>
    </source>
</evidence>
<dbReference type="InterPro" id="IPR047057">
    <property type="entry name" value="MerR_fam"/>
</dbReference>
<dbReference type="PRINTS" id="PR00040">
    <property type="entry name" value="HTHMERR"/>
</dbReference>
<accession>A0A3B0R7H9</accession>
<feature type="non-terminal residue" evidence="3">
    <location>
        <position position="79"/>
    </location>
</feature>
<evidence type="ECO:0000259" key="2">
    <source>
        <dbReference type="PROSITE" id="PS50937"/>
    </source>
</evidence>
<dbReference type="InterPro" id="IPR009061">
    <property type="entry name" value="DNA-bd_dom_put_sf"/>
</dbReference>
<dbReference type="EMBL" id="UOEF01000035">
    <property type="protein sequence ID" value="VAV88149.1"/>
    <property type="molecule type" value="Genomic_DNA"/>
</dbReference>
<gene>
    <name evidence="3" type="ORF">MNBD_ALPHA04-1317</name>
</gene>
<feature type="domain" description="HTH merR-type" evidence="2">
    <location>
        <begin position="8"/>
        <end position="73"/>
    </location>
</feature>
<reference evidence="3" key="1">
    <citation type="submission" date="2018-06" db="EMBL/GenBank/DDBJ databases">
        <authorList>
            <person name="Zhirakovskaya E."/>
        </authorList>
    </citation>
    <scope>NUCLEOTIDE SEQUENCE</scope>
</reference>
<dbReference type="GO" id="GO:0003677">
    <property type="term" value="F:DNA binding"/>
    <property type="evidence" value="ECO:0007669"/>
    <property type="project" value="UniProtKB-KW"/>
</dbReference>
<dbReference type="Gene3D" id="1.10.1660.10">
    <property type="match status" value="1"/>
</dbReference>
<name>A0A3B0R7H9_9ZZZZ</name>
<proteinExistence type="predicted"/>
<dbReference type="SMART" id="SM00422">
    <property type="entry name" value="HTH_MERR"/>
    <property type="match status" value="1"/>
</dbReference>
<dbReference type="InterPro" id="IPR000551">
    <property type="entry name" value="MerR-type_HTH_dom"/>
</dbReference>
<dbReference type="PROSITE" id="PS50937">
    <property type="entry name" value="HTH_MERR_2"/>
    <property type="match status" value="1"/>
</dbReference>
<dbReference type="Pfam" id="PF13411">
    <property type="entry name" value="MerR_1"/>
    <property type="match status" value="1"/>
</dbReference>
<dbReference type="AlphaFoldDB" id="A0A3B0R7H9"/>
<sequence>MKKPMKRGELAKSAGCNIETIRYYEKIGLLLPPDRTASGHRIYAEDDRKRLGFILRSRELGFSINQLRALLDLVDSDGY</sequence>
<dbReference type="PANTHER" id="PTHR30204:SF92">
    <property type="entry name" value="HTH-TYPE TRANSCRIPTIONAL REGULATOR ZNTR"/>
    <property type="match status" value="1"/>
</dbReference>
<keyword evidence="1" id="KW-0238">DNA-binding</keyword>
<dbReference type="GO" id="GO:0003700">
    <property type="term" value="F:DNA-binding transcription factor activity"/>
    <property type="evidence" value="ECO:0007669"/>
    <property type="project" value="InterPro"/>
</dbReference>
<evidence type="ECO:0000313" key="3">
    <source>
        <dbReference type="EMBL" id="VAV88149.1"/>
    </source>
</evidence>
<dbReference type="PROSITE" id="PS00552">
    <property type="entry name" value="HTH_MERR_1"/>
    <property type="match status" value="1"/>
</dbReference>
<protein>
    <recommendedName>
        <fullName evidence="2">HTH merR-type domain-containing protein</fullName>
    </recommendedName>
</protein>